<dbReference type="Gene3D" id="3.30.70.1230">
    <property type="entry name" value="Nucleotide cyclase"/>
    <property type="match status" value="1"/>
</dbReference>
<dbReference type="Pfam" id="PF00672">
    <property type="entry name" value="HAMP"/>
    <property type="match status" value="1"/>
</dbReference>
<sequence length="548" mass="59505">MSQGPFQGSTPTGLNNLPVVVKQMLSFSAAAGCLILAMYLFFLPQLAQPKLEKLQVLGKSQALLFADLASQALETGEQNKLEELLQKFQAETAPSLGEFSQISVILQPEGTYYASTRSEYIGQKGHSSLIGQLTSTGEGPVLTQEIPYQVDGKVKRVYQFLKPITRLVGESEQRVGTVQVLIGTENSLEETGRSLILHGLWVTASGLVLLWLLYLPISSALERLTLALSQVTTGQLDQDLAVHYKDEIGLVYGAFNQMLGALRHAQADAGQRQAKSKPSSTGAELSLRKADLTCLCARIPGVNDWVTTEKPEQIAKQIHEFLTPFETIIVESGGQVTKIIGDKVFTLFEGMNGINNALRASLRLNKAWKEQNHQRKVLGQKMLDYGIGIHAAAGIAGTLGPKTSSYTFIGAAAAAASYLCACAGREEVLVTNSTLERSSVHLQQVLLTELRDRTLGELEEVFSLLEATSSEVAAPKGQINKEALQEFVGGTEDVPDMLEETLRSAPLELNLADEPPMPDWNPDDLKAASDGSFWEAVEQSPPKPKNKE</sequence>
<evidence type="ECO:0000256" key="1">
    <source>
        <dbReference type="SAM" id="MobiDB-lite"/>
    </source>
</evidence>
<name>A0A1F6GRL2_9PROT</name>
<dbReference type="SUPFAM" id="SSF55073">
    <property type="entry name" value="Nucleotide cyclase"/>
    <property type="match status" value="1"/>
</dbReference>
<keyword evidence="2" id="KW-0812">Transmembrane</keyword>
<dbReference type="GO" id="GO:0035556">
    <property type="term" value="P:intracellular signal transduction"/>
    <property type="evidence" value="ECO:0007669"/>
    <property type="project" value="InterPro"/>
</dbReference>
<gene>
    <name evidence="5" type="ORF">A2557_03370</name>
</gene>
<feature type="domain" description="HAMP" evidence="4">
    <location>
        <begin position="215"/>
        <end position="267"/>
    </location>
</feature>
<dbReference type="InterPro" id="IPR029787">
    <property type="entry name" value="Nucleotide_cyclase"/>
</dbReference>
<evidence type="ECO:0008006" key="7">
    <source>
        <dbReference type="Google" id="ProtNLM"/>
    </source>
</evidence>
<dbReference type="SUPFAM" id="SSF158472">
    <property type="entry name" value="HAMP domain-like"/>
    <property type="match status" value="1"/>
</dbReference>
<comment type="caution">
    <text evidence="5">The sequence shown here is derived from an EMBL/GenBank/DDBJ whole genome shotgun (WGS) entry which is preliminary data.</text>
</comment>
<dbReference type="GO" id="GO:0016020">
    <property type="term" value="C:membrane"/>
    <property type="evidence" value="ECO:0007669"/>
    <property type="project" value="InterPro"/>
</dbReference>
<feature type="region of interest" description="Disordered" evidence="1">
    <location>
        <begin position="510"/>
        <end position="548"/>
    </location>
</feature>
<reference evidence="5 6" key="1">
    <citation type="journal article" date="2016" name="Nat. Commun.">
        <title>Thousands of microbial genomes shed light on interconnected biogeochemical processes in an aquifer system.</title>
        <authorList>
            <person name="Anantharaman K."/>
            <person name="Brown C.T."/>
            <person name="Hug L.A."/>
            <person name="Sharon I."/>
            <person name="Castelle C.J."/>
            <person name="Probst A.J."/>
            <person name="Thomas B.C."/>
            <person name="Singh A."/>
            <person name="Wilkins M.J."/>
            <person name="Karaoz U."/>
            <person name="Brodie E.L."/>
            <person name="Williams K.H."/>
            <person name="Hubbard S.S."/>
            <person name="Banfield J.F."/>
        </authorList>
    </citation>
    <scope>NUCLEOTIDE SEQUENCE [LARGE SCALE GENOMIC DNA]</scope>
</reference>
<organism evidence="5 6">
    <name type="scientific">Candidatus Lambdaproteobacteria bacterium RIFOXYD2_FULL_56_26</name>
    <dbReference type="NCBI Taxonomy" id="1817773"/>
    <lineage>
        <taxon>Bacteria</taxon>
        <taxon>Pseudomonadati</taxon>
        <taxon>Pseudomonadota</taxon>
        <taxon>Candidatus Lambdaproteobacteria</taxon>
    </lineage>
</organism>
<proteinExistence type="predicted"/>
<dbReference type="EMBL" id="MFNF01000043">
    <property type="protein sequence ID" value="OGH00688.1"/>
    <property type="molecule type" value="Genomic_DNA"/>
</dbReference>
<keyword evidence="2" id="KW-1133">Transmembrane helix</keyword>
<evidence type="ECO:0000259" key="3">
    <source>
        <dbReference type="PROSITE" id="PS50125"/>
    </source>
</evidence>
<feature type="transmembrane region" description="Helical" evidence="2">
    <location>
        <begin position="195"/>
        <end position="214"/>
    </location>
</feature>
<dbReference type="Gene3D" id="6.10.340.10">
    <property type="match status" value="1"/>
</dbReference>
<dbReference type="PROSITE" id="PS50885">
    <property type="entry name" value="HAMP"/>
    <property type="match status" value="1"/>
</dbReference>
<dbReference type="Pfam" id="PF00211">
    <property type="entry name" value="Guanylate_cyc"/>
    <property type="match status" value="1"/>
</dbReference>
<dbReference type="CDD" id="cd07302">
    <property type="entry name" value="CHD"/>
    <property type="match status" value="1"/>
</dbReference>
<dbReference type="PANTHER" id="PTHR43081:SF1">
    <property type="entry name" value="ADENYLATE CYCLASE, TERMINAL-DIFFERENTIATION SPECIFIC"/>
    <property type="match status" value="1"/>
</dbReference>
<evidence type="ECO:0000313" key="6">
    <source>
        <dbReference type="Proteomes" id="UP000177583"/>
    </source>
</evidence>
<dbReference type="GO" id="GO:0004016">
    <property type="term" value="F:adenylate cyclase activity"/>
    <property type="evidence" value="ECO:0007669"/>
    <property type="project" value="UniProtKB-ARBA"/>
</dbReference>
<dbReference type="PROSITE" id="PS50125">
    <property type="entry name" value="GUANYLATE_CYCLASE_2"/>
    <property type="match status" value="1"/>
</dbReference>
<feature type="transmembrane region" description="Helical" evidence="2">
    <location>
        <begin position="24"/>
        <end position="43"/>
    </location>
</feature>
<dbReference type="Proteomes" id="UP000177583">
    <property type="component" value="Unassembled WGS sequence"/>
</dbReference>
<evidence type="ECO:0000259" key="4">
    <source>
        <dbReference type="PROSITE" id="PS50885"/>
    </source>
</evidence>
<dbReference type="CDD" id="cd06225">
    <property type="entry name" value="HAMP"/>
    <property type="match status" value="1"/>
</dbReference>
<feature type="domain" description="Guanylate cyclase" evidence="3">
    <location>
        <begin position="293"/>
        <end position="420"/>
    </location>
</feature>
<evidence type="ECO:0000256" key="2">
    <source>
        <dbReference type="SAM" id="Phobius"/>
    </source>
</evidence>
<dbReference type="GO" id="GO:0009190">
    <property type="term" value="P:cyclic nucleotide biosynthetic process"/>
    <property type="evidence" value="ECO:0007669"/>
    <property type="project" value="InterPro"/>
</dbReference>
<dbReference type="InterPro" id="IPR003660">
    <property type="entry name" value="HAMP_dom"/>
</dbReference>
<protein>
    <recommendedName>
        <fullName evidence="7">HAMP domain-containing protein</fullName>
    </recommendedName>
</protein>
<dbReference type="AlphaFoldDB" id="A0A1F6GRL2"/>
<evidence type="ECO:0000313" key="5">
    <source>
        <dbReference type="EMBL" id="OGH00688.1"/>
    </source>
</evidence>
<dbReference type="InterPro" id="IPR050697">
    <property type="entry name" value="Adenylyl/Guanylyl_Cyclase_3/4"/>
</dbReference>
<accession>A0A1F6GRL2</accession>
<dbReference type="InterPro" id="IPR001054">
    <property type="entry name" value="A/G_cyclase"/>
</dbReference>
<keyword evidence="2" id="KW-0472">Membrane</keyword>
<dbReference type="SMART" id="SM00304">
    <property type="entry name" value="HAMP"/>
    <property type="match status" value="1"/>
</dbReference>
<dbReference type="PANTHER" id="PTHR43081">
    <property type="entry name" value="ADENYLATE CYCLASE, TERMINAL-DIFFERENTIATION SPECIFIC-RELATED"/>
    <property type="match status" value="1"/>
</dbReference>